<keyword evidence="1" id="KW-1133">Transmembrane helix</keyword>
<dbReference type="Gene3D" id="3.30.70.1320">
    <property type="entry name" value="Multidrug efflux transporter AcrB pore domain like"/>
    <property type="match status" value="1"/>
</dbReference>
<dbReference type="InterPro" id="IPR027463">
    <property type="entry name" value="AcrB_DN_DC_subdom"/>
</dbReference>
<dbReference type="Proteomes" id="UP000594688">
    <property type="component" value="Chromosome"/>
</dbReference>
<evidence type="ECO:0000313" key="3">
    <source>
        <dbReference type="Proteomes" id="UP000594688"/>
    </source>
</evidence>
<sequence length="1039" mass="115259">MGRHLQFMRFFAGHPTAANLLMIIALFFGFISIGELQRETFPHFAATKVEISVPYPGATAEEVEEAVSQRIENAVRDVNNVLEIKSESRENLGRVEVEMYEDADIGRFLDEIKTEVEAIDDFPDQTEVPVIRELGRTDSVVSIAVSGPMSVSDLKLYCEALKDRLLLLPEVSLVEISGFSEHQFRVEIPAATLMQYGLSVVEISDAIARQNIDLPAGTLETPGSDISVRFKDERRTLKEYEDLLIISRTTGEEVRLGEIATITDLFENEEEKILFNGKRAGLLKIQKLTTEDSLRIIKVIRDFIEQERQASPPGVSFSLTQNRTDIIKDRLTMLSRNAIQGLILVFITLWLFFTFRLSFWVAMGLPVSFMATFFFMKSFGLSINMLTMVGLLLALGLLMDDAIVISENVMTQLTKGKNSLDAAVEGTGQVTLGVFSSYITTMVVFGSIPLMLEGEMGKVLWVLPVVLLLTLSVSLIEAFFILPNHLVHSLKNYDHNKRNLFRVKFESLFEKVRHKVLGRLVDSAVKWRYLFIGLLIAVMLFSMGMIGGGRVKIVGFPEIDGDVLQARILAPQGTPLEEMESIVKHVVNSIMQVNTNLKPRQPGNQDLIQNVVVHYSQNLDAHETGPHVATVSVDLLAAEIRTSDLETVTGQWRQEVGSIPRVINITYKEPAIGPGGLPIDIRLQGEDLTQMKRASLELLAWLKQYEGVFDLQDDLRPGKPEIQVRMKPGALARGLNSSMIAGQLRAALFGRTANEIQVGSESYEIDVQVSRQDQNSLSDLENFYVTDAEGNLYPLGEVAYLEQGRGIARIQRVNSQRTVSVQGDINPQVTNAQEVIKDTEKRFLKGLIQKYPGVTYSLEGQQKETGKTGKSMMKAFMFGIFGVFILLSFQLKSYVEALIVMVAIPFSLIGVIWGHVLMGLDLSTVSMMGFVSLAGVVINDSILLVEFIRMGVEEGKEVVEAAKQASRQRFRAVLLTSLTTIAGLLPLLAEKSLQAQVLTPLVTSLVFGLIASTGLVLIVVPCLYSILSDFGRKPAGARQ</sequence>
<dbReference type="SUPFAM" id="SSF82693">
    <property type="entry name" value="Multidrug efflux transporter AcrB pore domain, PN1, PN2, PC1 and PC2 subdomains"/>
    <property type="match status" value="2"/>
</dbReference>
<gene>
    <name evidence="2" type="ORF">G3M70_10695</name>
</gene>
<dbReference type="GO" id="GO:0005886">
    <property type="term" value="C:plasma membrane"/>
    <property type="evidence" value="ECO:0007669"/>
    <property type="project" value="TreeGrafter"/>
</dbReference>
<reference evidence="2 3" key="1">
    <citation type="submission" date="2020-02" db="EMBL/GenBank/DDBJ databases">
        <title>Genomic and physiological characterization of two novel Nitrospinaceae genera.</title>
        <authorList>
            <person name="Mueller A.J."/>
            <person name="Jung M.-Y."/>
            <person name="Strachan C.R."/>
            <person name="Herbold C.W."/>
            <person name="Kirkegaard R.H."/>
            <person name="Daims H."/>
        </authorList>
    </citation>
    <scope>NUCLEOTIDE SEQUENCE [LARGE SCALE GENOMIC DNA]</scope>
    <source>
        <strain evidence="2">EB</strain>
    </source>
</reference>
<evidence type="ECO:0000313" key="2">
    <source>
        <dbReference type="EMBL" id="QPJ62311.1"/>
    </source>
</evidence>
<dbReference type="EMBL" id="CP048685">
    <property type="protein sequence ID" value="QPJ62311.1"/>
    <property type="molecule type" value="Genomic_DNA"/>
</dbReference>
<dbReference type="KEGG" id="nli:G3M70_10695"/>
<dbReference type="Gene3D" id="3.30.2090.10">
    <property type="entry name" value="Multidrug efflux transporter AcrB TolC docking domain, DN and DC subdomains"/>
    <property type="match status" value="2"/>
</dbReference>
<dbReference type="SUPFAM" id="SSF82714">
    <property type="entry name" value="Multidrug efflux transporter AcrB TolC docking domain, DN and DC subdomains"/>
    <property type="match status" value="2"/>
</dbReference>
<evidence type="ECO:0000256" key="1">
    <source>
        <dbReference type="SAM" id="Phobius"/>
    </source>
</evidence>
<dbReference type="Pfam" id="PF00873">
    <property type="entry name" value="ACR_tran"/>
    <property type="match status" value="1"/>
</dbReference>
<dbReference type="PANTHER" id="PTHR32063">
    <property type="match status" value="1"/>
</dbReference>
<organism evidence="2 3">
    <name type="scientific">Candidatus Nitronauta litoralis</name>
    <dbReference type="NCBI Taxonomy" id="2705533"/>
    <lineage>
        <taxon>Bacteria</taxon>
        <taxon>Pseudomonadati</taxon>
        <taxon>Nitrospinota/Tectimicrobiota group</taxon>
        <taxon>Nitrospinota</taxon>
        <taxon>Nitrospinia</taxon>
        <taxon>Nitrospinales</taxon>
        <taxon>Nitrospinaceae</taxon>
        <taxon>Candidatus Nitronauta</taxon>
    </lineage>
</organism>
<dbReference type="Gene3D" id="3.30.70.1430">
    <property type="entry name" value="Multidrug efflux transporter AcrB pore domain"/>
    <property type="match status" value="2"/>
</dbReference>
<dbReference type="GO" id="GO:0042910">
    <property type="term" value="F:xenobiotic transmembrane transporter activity"/>
    <property type="evidence" value="ECO:0007669"/>
    <property type="project" value="TreeGrafter"/>
</dbReference>
<feature type="transmembrane region" description="Helical" evidence="1">
    <location>
        <begin position="430"/>
        <end position="452"/>
    </location>
</feature>
<dbReference type="InterPro" id="IPR001036">
    <property type="entry name" value="Acrflvin-R"/>
</dbReference>
<dbReference type="PRINTS" id="PR00702">
    <property type="entry name" value="ACRIFLAVINRP"/>
</dbReference>
<dbReference type="AlphaFoldDB" id="A0A7T0G0Y0"/>
<feature type="transmembrane region" description="Helical" evidence="1">
    <location>
        <begin position="897"/>
        <end position="918"/>
    </location>
</feature>
<protein>
    <submittedName>
        <fullName evidence="2">Efflux RND transporter permease subunit</fullName>
    </submittedName>
</protein>
<feature type="transmembrane region" description="Helical" evidence="1">
    <location>
        <begin position="1001"/>
        <end position="1024"/>
    </location>
</feature>
<keyword evidence="1" id="KW-0472">Membrane</keyword>
<dbReference type="Gene3D" id="3.30.70.1440">
    <property type="entry name" value="Multidrug efflux transporter AcrB pore domain"/>
    <property type="match status" value="1"/>
</dbReference>
<feature type="transmembrane region" description="Helical" evidence="1">
    <location>
        <begin position="333"/>
        <end position="353"/>
    </location>
</feature>
<proteinExistence type="predicted"/>
<feature type="transmembrane region" description="Helical" evidence="1">
    <location>
        <begin position="12"/>
        <end position="33"/>
    </location>
</feature>
<dbReference type="PANTHER" id="PTHR32063:SF33">
    <property type="entry name" value="RND SUPERFAMILY EFFLUX PUMP PERMEASE COMPONENT"/>
    <property type="match status" value="1"/>
</dbReference>
<dbReference type="SUPFAM" id="SSF82866">
    <property type="entry name" value="Multidrug efflux transporter AcrB transmembrane domain"/>
    <property type="match status" value="2"/>
</dbReference>
<feature type="transmembrane region" description="Helical" evidence="1">
    <location>
        <begin position="459"/>
        <end position="482"/>
    </location>
</feature>
<accession>A0A7T0G0Y0</accession>
<name>A0A7T0G0Y0_9BACT</name>
<dbReference type="Gene3D" id="1.20.1640.10">
    <property type="entry name" value="Multidrug efflux transporter AcrB transmembrane domain"/>
    <property type="match status" value="2"/>
</dbReference>
<feature type="transmembrane region" description="Helical" evidence="1">
    <location>
        <begin position="527"/>
        <end position="546"/>
    </location>
</feature>
<feature type="transmembrane region" description="Helical" evidence="1">
    <location>
        <begin position="872"/>
        <end position="891"/>
    </location>
</feature>
<keyword evidence="1" id="KW-0812">Transmembrane</keyword>
<feature type="transmembrane region" description="Helical" evidence="1">
    <location>
        <begin position="972"/>
        <end position="989"/>
    </location>
</feature>